<evidence type="ECO:0000313" key="3">
    <source>
        <dbReference type="Proteomes" id="UP000297777"/>
    </source>
</evidence>
<dbReference type="EMBL" id="PQXH01000156">
    <property type="protein sequence ID" value="TGO09713.1"/>
    <property type="molecule type" value="Genomic_DNA"/>
</dbReference>
<dbReference type="Proteomes" id="UP000297777">
    <property type="component" value="Unassembled WGS sequence"/>
</dbReference>
<evidence type="ECO:0000313" key="2">
    <source>
        <dbReference type="EMBL" id="TGO09713.1"/>
    </source>
</evidence>
<comment type="caution">
    <text evidence="2">The sequence shown here is derived from an EMBL/GenBank/DDBJ whole genome shotgun (WGS) entry which is preliminary data.</text>
</comment>
<feature type="transmembrane region" description="Helical" evidence="1">
    <location>
        <begin position="44"/>
        <end position="63"/>
    </location>
</feature>
<keyword evidence="1" id="KW-0472">Membrane</keyword>
<sequence length="72" mass="8016">MYGYRKDEYACVGVDHVLGEGGEVQDGWRAVCQFVRGAVERDGMLCYAMLCYAMLCYGIEFLAEKLSATMDG</sequence>
<proteinExistence type="predicted"/>
<name>A0A4Z1EGZ1_9HELO</name>
<organism evidence="2 3">
    <name type="scientific">Botrytis tulipae</name>
    <dbReference type="NCBI Taxonomy" id="87230"/>
    <lineage>
        <taxon>Eukaryota</taxon>
        <taxon>Fungi</taxon>
        <taxon>Dikarya</taxon>
        <taxon>Ascomycota</taxon>
        <taxon>Pezizomycotina</taxon>
        <taxon>Leotiomycetes</taxon>
        <taxon>Helotiales</taxon>
        <taxon>Sclerotiniaceae</taxon>
        <taxon>Botrytis</taxon>
    </lineage>
</organism>
<protein>
    <submittedName>
        <fullName evidence="2">Uncharacterized protein</fullName>
    </submittedName>
</protein>
<reference evidence="2 3" key="1">
    <citation type="submission" date="2017-12" db="EMBL/GenBank/DDBJ databases">
        <title>Comparative genomics of Botrytis spp.</title>
        <authorList>
            <person name="Valero-Jimenez C.A."/>
            <person name="Tapia P."/>
            <person name="Veloso J."/>
            <person name="Silva-Moreno E."/>
            <person name="Staats M."/>
            <person name="Valdes J.H."/>
            <person name="Van Kan J.A.L."/>
        </authorList>
    </citation>
    <scope>NUCLEOTIDE SEQUENCE [LARGE SCALE GENOMIC DNA]</scope>
    <source>
        <strain evidence="2 3">Bt9001</strain>
    </source>
</reference>
<keyword evidence="1" id="KW-0812">Transmembrane</keyword>
<keyword evidence="3" id="KW-1185">Reference proteome</keyword>
<dbReference type="AlphaFoldDB" id="A0A4Z1EGZ1"/>
<keyword evidence="1" id="KW-1133">Transmembrane helix</keyword>
<dbReference type="OrthoDB" id="10433992at2759"/>
<gene>
    <name evidence="2" type="ORF">BTUL_0156g00090</name>
</gene>
<accession>A0A4Z1EGZ1</accession>
<evidence type="ECO:0000256" key="1">
    <source>
        <dbReference type="SAM" id="Phobius"/>
    </source>
</evidence>